<reference evidence="12" key="3">
    <citation type="journal article" date="2005" name="Nature">
        <title>The map-based sequence of the rice genome.</title>
        <authorList>
            <consortium name="International rice genome sequencing project (IRGSP)"/>
            <person name="Matsumoto T."/>
            <person name="Wu J."/>
            <person name="Kanamori H."/>
            <person name="Katayose Y."/>
            <person name="Fujisawa M."/>
            <person name="Namiki N."/>
            <person name="Mizuno H."/>
            <person name="Yamamoto K."/>
            <person name="Antonio B.A."/>
            <person name="Baba T."/>
            <person name="Sakata K."/>
            <person name="Nagamura Y."/>
            <person name="Aoki H."/>
            <person name="Arikawa K."/>
            <person name="Arita K."/>
            <person name="Bito T."/>
            <person name="Chiden Y."/>
            <person name="Fujitsuka N."/>
            <person name="Fukunaka R."/>
            <person name="Hamada M."/>
            <person name="Harada C."/>
            <person name="Hayashi A."/>
            <person name="Hijishita S."/>
            <person name="Honda M."/>
            <person name="Hosokawa S."/>
            <person name="Ichikawa Y."/>
            <person name="Idonuma A."/>
            <person name="Iijima M."/>
            <person name="Ikeda M."/>
            <person name="Ikeno M."/>
            <person name="Ito K."/>
            <person name="Ito S."/>
            <person name="Ito T."/>
            <person name="Ito Y."/>
            <person name="Ito Y."/>
            <person name="Iwabuchi A."/>
            <person name="Kamiya K."/>
            <person name="Karasawa W."/>
            <person name="Kurita K."/>
            <person name="Katagiri S."/>
            <person name="Kikuta A."/>
            <person name="Kobayashi H."/>
            <person name="Kobayashi N."/>
            <person name="Machita K."/>
            <person name="Maehara T."/>
            <person name="Masukawa M."/>
            <person name="Mizubayashi T."/>
            <person name="Mukai Y."/>
            <person name="Nagasaki H."/>
            <person name="Nagata Y."/>
            <person name="Naito S."/>
            <person name="Nakashima M."/>
            <person name="Nakama Y."/>
            <person name="Nakamichi Y."/>
            <person name="Nakamura M."/>
            <person name="Meguro A."/>
            <person name="Negishi M."/>
            <person name="Ohta I."/>
            <person name="Ohta T."/>
            <person name="Okamoto M."/>
            <person name="Ono N."/>
            <person name="Saji S."/>
            <person name="Sakaguchi M."/>
            <person name="Sakai K."/>
            <person name="Shibata M."/>
            <person name="Shimokawa T."/>
            <person name="Song J."/>
            <person name="Takazaki Y."/>
            <person name="Terasawa K."/>
            <person name="Tsugane M."/>
            <person name="Tsuji K."/>
            <person name="Ueda S."/>
            <person name="Waki K."/>
            <person name="Yamagata H."/>
            <person name="Yamamoto M."/>
            <person name="Yamamoto S."/>
            <person name="Yamane H."/>
            <person name="Yoshiki S."/>
            <person name="Yoshihara R."/>
            <person name="Yukawa K."/>
            <person name="Zhong H."/>
            <person name="Yano M."/>
            <person name="Yuan Q."/>
            <person name="Ouyang S."/>
            <person name="Liu J."/>
            <person name="Jones K.M."/>
            <person name="Gansberger K."/>
            <person name="Moffat K."/>
            <person name="Hill J."/>
            <person name="Bera J."/>
            <person name="Fadrosh D."/>
            <person name="Jin S."/>
            <person name="Johri S."/>
            <person name="Kim M."/>
            <person name="Overton L."/>
            <person name="Reardon M."/>
            <person name="Tsitrin T."/>
            <person name="Vuong H."/>
            <person name="Weaver B."/>
            <person name="Ciecko A."/>
            <person name="Tallon L."/>
            <person name="Jackson J."/>
            <person name="Pai G."/>
            <person name="Aken S.V."/>
            <person name="Utterback T."/>
            <person name="Reidmuller S."/>
            <person name="Feldblyum T."/>
            <person name="Hsiao J."/>
            <person name="Zismann V."/>
            <person name="Iobst S."/>
            <person name="de Vazeille A.R."/>
            <person name="Buell C.R."/>
            <person name="Ying K."/>
            <person name="Li Y."/>
            <person name="Lu T."/>
            <person name="Huang Y."/>
            <person name="Zhao Q."/>
            <person name="Feng Q."/>
            <person name="Zhang L."/>
            <person name="Zhu J."/>
            <person name="Weng Q."/>
            <person name="Mu J."/>
            <person name="Lu Y."/>
            <person name="Fan D."/>
            <person name="Liu Y."/>
            <person name="Guan J."/>
            <person name="Zhang Y."/>
            <person name="Yu S."/>
            <person name="Liu X."/>
            <person name="Zhang Y."/>
            <person name="Hong G."/>
            <person name="Han B."/>
            <person name="Choisne N."/>
            <person name="Demange N."/>
            <person name="Orjeda G."/>
            <person name="Samain S."/>
            <person name="Cattolico L."/>
            <person name="Pelletier E."/>
            <person name="Couloux A."/>
            <person name="Segurens B."/>
            <person name="Wincker P."/>
            <person name="D'Hont A."/>
            <person name="Scarpelli C."/>
            <person name="Weissenbach J."/>
            <person name="Salanoubat M."/>
            <person name="Quetier F."/>
            <person name="Yu Y."/>
            <person name="Kim H.R."/>
            <person name="Rambo T."/>
            <person name="Currie J."/>
            <person name="Collura K."/>
            <person name="Luo M."/>
            <person name="Yang T."/>
            <person name="Ammiraju J.S.S."/>
            <person name="Engler F."/>
            <person name="Soderlund C."/>
            <person name="Wing R.A."/>
            <person name="Palmer L.E."/>
            <person name="de la Bastide M."/>
            <person name="Spiegel L."/>
            <person name="Nascimento L."/>
            <person name="Zutavern T."/>
            <person name="O'Shaughnessy A."/>
            <person name="Dike S."/>
            <person name="Dedhia N."/>
            <person name="Preston R."/>
            <person name="Balija V."/>
            <person name="McCombie W.R."/>
            <person name="Chow T."/>
            <person name="Chen H."/>
            <person name="Chung M."/>
            <person name="Chen C."/>
            <person name="Shaw J."/>
            <person name="Wu H."/>
            <person name="Hsiao K."/>
            <person name="Chao Y."/>
            <person name="Chu M."/>
            <person name="Cheng C."/>
            <person name="Hour A."/>
            <person name="Lee P."/>
            <person name="Lin S."/>
            <person name="Lin Y."/>
            <person name="Liou J."/>
            <person name="Liu S."/>
            <person name="Hsing Y."/>
            <person name="Raghuvanshi S."/>
            <person name="Mohanty A."/>
            <person name="Bharti A.K."/>
            <person name="Gaur A."/>
            <person name="Gupta V."/>
            <person name="Kumar D."/>
            <person name="Ravi V."/>
            <person name="Vij S."/>
            <person name="Kapur A."/>
            <person name="Khurana P."/>
            <person name="Khurana P."/>
            <person name="Khurana J.P."/>
            <person name="Tyagi A.K."/>
            <person name="Gaikwad K."/>
            <person name="Singh A."/>
            <person name="Dalal V."/>
            <person name="Srivastava S."/>
            <person name="Dixit A."/>
            <person name="Pal A.K."/>
            <person name="Ghazi I.A."/>
            <person name="Yadav M."/>
            <person name="Pandit A."/>
            <person name="Bhargava A."/>
            <person name="Sureshbabu K."/>
            <person name="Batra K."/>
            <person name="Sharma T.R."/>
            <person name="Mohapatra T."/>
            <person name="Singh N.K."/>
            <person name="Messing J."/>
            <person name="Nelson A.B."/>
            <person name="Fuks G."/>
            <person name="Kavchok S."/>
            <person name="Keizer G."/>
            <person name="Linton E."/>
            <person name="Llaca V."/>
            <person name="Song R."/>
            <person name="Tanyolac B."/>
            <person name="Young S."/>
            <person name="Ho-Il K."/>
            <person name="Hahn J.H."/>
            <person name="Sangsakoo G."/>
            <person name="Vanavichit A."/>
            <person name="de Mattos Luiz.A.T."/>
            <person name="Zimmer P.D."/>
            <person name="Malone G."/>
            <person name="Dellagostin O."/>
            <person name="de Oliveira A.C."/>
            <person name="Bevan M."/>
            <person name="Bancroft I."/>
            <person name="Minx P."/>
            <person name="Cordum H."/>
            <person name="Wilson R."/>
            <person name="Cheng Z."/>
            <person name="Jin W."/>
            <person name="Jiang J."/>
            <person name="Leong S.A."/>
            <person name="Iwama H."/>
            <person name="Gojobori T."/>
            <person name="Itoh T."/>
            <person name="Niimura Y."/>
            <person name="Fujii Y."/>
            <person name="Habara T."/>
            <person name="Sakai H."/>
            <person name="Sato Y."/>
            <person name="Wilson G."/>
            <person name="Kumar K."/>
            <person name="McCouch S."/>
            <person name="Juretic N."/>
            <person name="Hoen D."/>
            <person name="Wright S."/>
            <person name="Bruskiewich R."/>
            <person name="Bureau T."/>
            <person name="Miyao A."/>
            <person name="Hirochika H."/>
            <person name="Nishikawa T."/>
            <person name="Kadowaki K."/>
            <person name="Sugiura M."/>
            <person name="Burr B."/>
            <person name="Sasaki T."/>
        </authorList>
    </citation>
    <scope>NUCLEOTIDE SEQUENCE [LARGE SCALE GENOMIC DNA]</scope>
    <source>
        <strain evidence="12">cv. Nipponbare</strain>
    </source>
</reference>
<dbReference type="GO" id="GO:0005524">
    <property type="term" value="F:ATP binding"/>
    <property type="evidence" value="ECO:0007669"/>
    <property type="project" value="UniProtKB-KW"/>
</dbReference>
<evidence type="ECO:0000313" key="11">
    <source>
        <dbReference type="EMBL" id="AAM74408.1"/>
    </source>
</evidence>
<dbReference type="SUPFAM" id="SSF56112">
    <property type="entry name" value="Protein kinase-like (PK-like)"/>
    <property type="match status" value="1"/>
</dbReference>
<keyword evidence="6" id="KW-0067">ATP-binding</keyword>
<reference evidence="10" key="1">
    <citation type="submission" date="2002-04" db="EMBL/GenBank/DDBJ databases">
        <title>Genomic sequence for Oryza sativa, Nipponbare strain, clone OSJNBb0047B19, from chromosome 10, complete sequence.</title>
        <authorList>
            <person name="McCombie W.R."/>
            <person name="de la Bastide M."/>
            <person name="Spiegel L."/>
            <person name="Preston R."/>
            <person name="Ferraro K."/>
            <person name="Kuit K."/>
            <person name="Nascimento L."/>
            <person name="Zutavern T."/>
            <person name="Balija V."/>
            <person name="Bell M."/>
            <person name="Baker J."/>
            <person name="Santos L."/>
            <person name="Miller B."/>
            <person name="Katzenberger F."/>
            <person name="Muller S."/>
            <person name="King L."/>
            <person name="Yang C."/>
            <person name="Dike S."/>
            <person name="O'Shaughnessy A."/>
            <person name="Palmer L."/>
            <person name="Dedhia N."/>
        </authorList>
    </citation>
    <scope>NUCLEOTIDE SEQUENCE</scope>
    <source>
        <strain evidence="10">Nipponbare</strain>
    </source>
</reference>
<comment type="catalytic activity">
    <reaction evidence="8">
        <text>L-seryl-[protein] + ATP = O-phospho-L-seryl-[protein] + ADP + H(+)</text>
        <dbReference type="Rhea" id="RHEA:17989"/>
        <dbReference type="Rhea" id="RHEA-COMP:9863"/>
        <dbReference type="Rhea" id="RHEA-COMP:11604"/>
        <dbReference type="ChEBI" id="CHEBI:15378"/>
        <dbReference type="ChEBI" id="CHEBI:29999"/>
        <dbReference type="ChEBI" id="CHEBI:30616"/>
        <dbReference type="ChEBI" id="CHEBI:83421"/>
        <dbReference type="ChEBI" id="CHEBI:456216"/>
        <dbReference type="EC" id="2.7.11.1"/>
    </reaction>
</comment>
<keyword evidence="2" id="KW-0723">Serine/threonine-protein kinase</keyword>
<dbReference type="InterPro" id="IPR011009">
    <property type="entry name" value="Kinase-like_dom_sf"/>
</dbReference>
<evidence type="ECO:0000256" key="3">
    <source>
        <dbReference type="ARBA" id="ARBA00022679"/>
    </source>
</evidence>
<keyword evidence="9" id="KW-0732">Signal</keyword>
<gene>
    <name evidence="11" type="ORF">OSJNAa0082N11.8</name>
    <name evidence="10" type="ORF">OSJNBb0047B19.1</name>
</gene>
<organism evidence="10 12">
    <name type="scientific">Oryza sativa subsp. japonica</name>
    <name type="common">Rice</name>
    <dbReference type="NCBI Taxonomy" id="39947"/>
    <lineage>
        <taxon>Eukaryota</taxon>
        <taxon>Viridiplantae</taxon>
        <taxon>Streptophyta</taxon>
        <taxon>Embryophyta</taxon>
        <taxon>Tracheophyta</taxon>
        <taxon>Spermatophyta</taxon>
        <taxon>Magnoliopsida</taxon>
        <taxon>Liliopsida</taxon>
        <taxon>Poales</taxon>
        <taxon>Poaceae</taxon>
        <taxon>BOP clade</taxon>
        <taxon>Oryzoideae</taxon>
        <taxon>Oryzeae</taxon>
        <taxon>Oryzinae</taxon>
        <taxon>Oryza</taxon>
        <taxon>Oryza sativa</taxon>
    </lineage>
</organism>
<dbReference type="Proteomes" id="UP000000763">
    <property type="component" value="Chromosome 10"/>
</dbReference>
<dbReference type="AlphaFoldDB" id="A0A5S6R6M2"/>
<evidence type="ECO:0000256" key="9">
    <source>
        <dbReference type="SAM" id="SignalP"/>
    </source>
</evidence>
<keyword evidence="4" id="KW-0547">Nucleotide-binding</keyword>
<evidence type="ECO:0000256" key="7">
    <source>
        <dbReference type="ARBA" id="ARBA00047899"/>
    </source>
</evidence>
<proteinExistence type="predicted"/>
<dbReference type="EC" id="2.7.11.1" evidence="1"/>
<sequence>MPGHRFPVAFTRFYAAEVLLALEFLHMMGIAAEPVHARSSSFVGTHEYMAPDVARGGGHDVGMDWWSYGMEFPSAVAASPHDAATRDMICATKSLPPPAYSG</sequence>
<evidence type="ECO:0000313" key="10">
    <source>
        <dbReference type="EMBL" id="AAM08855.1"/>
    </source>
</evidence>
<evidence type="ECO:0000256" key="4">
    <source>
        <dbReference type="ARBA" id="ARBA00022741"/>
    </source>
</evidence>
<dbReference type="EMBL" id="AC113339">
    <property type="protein sequence ID" value="AAM08855.1"/>
    <property type="molecule type" value="Genomic_DNA"/>
</dbReference>
<name>A0A5S6R6M2_ORYSJ</name>
<evidence type="ECO:0000256" key="1">
    <source>
        <dbReference type="ARBA" id="ARBA00012513"/>
    </source>
</evidence>
<protein>
    <recommendedName>
        <fullName evidence="1">non-specific serine/threonine protein kinase</fullName>
        <ecNumber evidence="1">2.7.11.1</ecNumber>
    </recommendedName>
</protein>
<comment type="catalytic activity">
    <reaction evidence="7">
        <text>L-threonyl-[protein] + ATP = O-phospho-L-threonyl-[protein] + ADP + H(+)</text>
        <dbReference type="Rhea" id="RHEA:46608"/>
        <dbReference type="Rhea" id="RHEA-COMP:11060"/>
        <dbReference type="Rhea" id="RHEA-COMP:11605"/>
        <dbReference type="ChEBI" id="CHEBI:15378"/>
        <dbReference type="ChEBI" id="CHEBI:30013"/>
        <dbReference type="ChEBI" id="CHEBI:30616"/>
        <dbReference type="ChEBI" id="CHEBI:61977"/>
        <dbReference type="ChEBI" id="CHEBI:456216"/>
        <dbReference type="EC" id="2.7.11.1"/>
    </reaction>
</comment>
<feature type="signal peptide" evidence="9">
    <location>
        <begin position="1"/>
        <end position="32"/>
    </location>
</feature>
<reference evidence="11" key="2">
    <citation type="submission" date="2002-07" db="EMBL/GenBank/DDBJ databases">
        <title>Genomic sequence for Oryza sativa, Nipponbare strain, clone OSJNAa0082N11, from chromosome 10, complete sequence.</title>
        <authorList>
            <person name="McCombie W.R."/>
            <person name="de la Bastide M."/>
            <person name="Nascimento L."/>
            <person name="Zutavern T."/>
            <person name="Spiegel L."/>
            <person name="Balija V."/>
            <person name="Bell M."/>
            <person name="Baker J."/>
            <person name="Miller B."/>
            <person name="Katzenberger F."/>
            <person name="Muller S."/>
            <person name="Preston R."/>
            <person name="Ferraro K."/>
            <person name="Kuit K."/>
            <person name="King L."/>
            <person name="Sullivan P."/>
            <person name="Yang C."/>
            <person name="Dike S."/>
            <person name="O'Shaughnessy A."/>
            <person name="Palmer L."/>
            <person name="Dedhia N."/>
        </authorList>
    </citation>
    <scope>NUCLEOTIDE SEQUENCE</scope>
</reference>
<evidence type="ECO:0000256" key="8">
    <source>
        <dbReference type="ARBA" id="ARBA00048679"/>
    </source>
</evidence>
<accession>A0A5S6R6M2</accession>
<keyword evidence="5" id="KW-0418">Kinase</keyword>
<feature type="chain" id="PRO_5036372815" description="non-specific serine/threonine protein kinase" evidence="9">
    <location>
        <begin position="33"/>
        <end position="102"/>
    </location>
</feature>
<evidence type="ECO:0000256" key="6">
    <source>
        <dbReference type="ARBA" id="ARBA00022840"/>
    </source>
</evidence>
<dbReference type="GO" id="GO:0004674">
    <property type="term" value="F:protein serine/threonine kinase activity"/>
    <property type="evidence" value="ECO:0007669"/>
    <property type="project" value="UniProtKB-KW"/>
</dbReference>
<dbReference type="PANTHER" id="PTHR45637">
    <property type="entry name" value="FLIPPASE KINASE 1-RELATED"/>
    <property type="match status" value="1"/>
</dbReference>
<dbReference type="EMBL" id="AC120497">
    <property type="protein sequence ID" value="AAM74408.1"/>
    <property type="molecule type" value="Genomic_DNA"/>
</dbReference>
<evidence type="ECO:0000256" key="5">
    <source>
        <dbReference type="ARBA" id="ARBA00022777"/>
    </source>
</evidence>
<dbReference type="Gene3D" id="1.10.510.10">
    <property type="entry name" value="Transferase(Phosphotransferase) domain 1"/>
    <property type="match status" value="1"/>
</dbReference>
<keyword evidence="3" id="KW-0808">Transferase</keyword>
<evidence type="ECO:0000256" key="2">
    <source>
        <dbReference type="ARBA" id="ARBA00022527"/>
    </source>
</evidence>
<evidence type="ECO:0000313" key="12">
    <source>
        <dbReference type="Proteomes" id="UP000000763"/>
    </source>
</evidence>
<reference evidence="12" key="4">
    <citation type="journal article" date="2008" name="Nucleic Acids Res.">
        <title>The rice annotation project database (RAP-DB): 2008 update.</title>
        <authorList>
            <consortium name="The rice annotation project (RAP)"/>
        </authorList>
    </citation>
    <scope>GENOME REANNOTATION</scope>
    <source>
        <strain evidence="12">cv. Nipponbare</strain>
    </source>
</reference>